<dbReference type="InterPro" id="IPR040442">
    <property type="entry name" value="Pyrv_kinase-like_dom_sf"/>
</dbReference>
<dbReference type="PANTHER" id="PTHR42905:SF16">
    <property type="entry name" value="CARBOXYPHOSPHONOENOLPYRUVATE PHOSPHONOMUTASE-LIKE PROTEIN (AFU_ORTHOLOGUE AFUA_5G07230)"/>
    <property type="match status" value="1"/>
</dbReference>
<dbReference type="SUPFAM" id="SSF51621">
    <property type="entry name" value="Phosphoenolpyruvate/pyruvate domain"/>
    <property type="match status" value="1"/>
</dbReference>
<dbReference type="Gene3D" id="3.20.20.60">
    <property type="entry name" value="Phosphoenolpyruvate-binding domains"/>
    <property type="match status" value="1"/>
</dbReference>
<name>A0A328BDV1_9CAUL</name>
<dbReference type="RefSeq" id="WP_111277138.1">
    <property type="nucleotide sequence ID" value="NZ_QFYS01000008.1"/>
</dbReference>
<dbReference type="InterPro" id="IPR015813">
    <property type="entry name" value="Pyrv/PenolPyrv_kinase-like_dom"/>
</dbReference>
<comment type="caution">
    <text evidence="1">The sequence shown here is derived from an EMBL/GenBank/DDBJ whole genome shotgun (WGS) entry which is preliminary data.</text>
</comment>
<dbReference type="Proteomes" id="UP000249524">
    <property type="component" value="Unassembled WGS sequence"/>
</dbReference>
<keyword evidence="1" id="KW-0670">Pyruvate</keyword>
<dbReference type="CDD" id="cd00377">
    <property type="entry name" value="ICL_PEPM"/>
    <property type="match status" value="1"/>
</dbReference>
<proteinExistence type="predicted"/>
<protein>
    <submittedName>
        <fullName evidence="1">Isocitrate lyase/phosphoenolpyruvate mutase family protein</fullName>
    </submittedName>
</protein>
<evidence type="ECO:0000313" key="1">
    <source>
        <dbReference type="EMBL" id="RAK63298.1"/>
    </source>
</evidence>
<dbReference type="EMBL" id="QFYS01000008">
    <property type="protein sequence ID" value="RAK63298.1"/>
    <property type="molecule type" value="Genomic_DNA"/>
</dbReference>
<sequence>MSQTAKAELFRKLHEGPEVLVLPNAWDAASAAVMADAGAKAVATSSAAVAWAHGYPDGDVLPVDLVIATIAAVAKAAGPTPVTADIEGGFTDDLDQLSDLIGRVIDAGAVGINLEDGGRDPELHARKIAAVRAAAAKRGVPLFINARTDVYLRGLAEGEAAFAETVRRAELYRQAGADGVFVPGPADRELIRRLAAEVRLPLNVMGRGGVPAAAELAGLGVRRLSSATSPFRVAYAAMARAVEAFLRDGDPDALAAAGEGAPALQTRFAESG</sequence>
<dbReference type="PANTHER" id="PTHR42905">
    <property type="entry name" value="PHOSPHOENOLPYRUVATE CARBOXYLASE"/>
    <property type="match status" value="1"/>
</dbReference>
<dbReference type="InterPro" id="IPR039556">
    <property type="entry name" value="ICL/PEPM"/>
</dbReference>
<accession>A0A328BDV1</accession>
<dbReference type="OrthoDB" id="9785398at2"/>
<dbReference type="GO" id="GO:0016829">
    <property type="term" value="F:lyase activity"/>
    <property type="evidence" value="ECO:0007669"/>
    <property type="project" value="UniProtKB-KW"/>
</dbReference>
<reference evidence="1 2" key="1">
    <citation type="submission" date="2018-05" db="EMBL/GenBank/DDBJ databases">
        <authorList>
            <person name="Lanie J.A."/>
            <person name="Ng W.-L."/>
            <person name="Kazmierczak K.M."/>
            <person name="Andrzejewski T.M."/>
            <person name="Davidsen T.M."/>
            <person name="Wayne K.J."/>
            <person name="Tettelin H."/>
            <person name="Glass J.I."/>
            <person name="Rusch D."/>
            <person name="Podicherti R."/>
            <person name="Tsui H.-C.T."/>
            <person name="Winkler M.E."/>
        </authorList>
    </citation>
    <scope>NUCLEOTIDE SEQUENCE [LARGE SCALE GENOMIC DNA]</scope>
    <source>
        <strain evidence="1 2">BUT-10</strain>
    </source>
</reference>
<dbReference type="Pfam" id="PF13714">
    <property type="entry name" value="PEP_mutase"/>
    <property type="match status" value="1"/>
</dbReference>
<dbReference type="AlphaFoldDB" id="A0A328BDV1"/>
<gene>
    <name evidence="1" type="ORF">DJ019_16330</name>
</gene>
<evidence type="ECO:0000313" key="2">
    <source>
        <dbReference type="Proteomes" id="UP000249524"/>
    </source>
</evidence>
<keyword evidence="1" id="KW-0456">Lyase</keyword>
<organism evidence="1 2">
    <name type="scientific">Phenylobacterium kunshanense</name>
    <dbReference type="NCBI Taxonomy" id="1445034"/>
    <lineage>
        <taxon>Bacteria</taxon>
        <taxon>Pseudomonadati</taxon>
        <taxon>Pseudomonadota</taxon>
        <taxon>Alphaproteobacteria</taxon>
        <taxon>Caulobacterales</taxon>
        <taxon>Caulobacteraceae</taxon>
        <taxon>Phenylobacterium</taxon>
    </lineage>
</organism>
<keyword evidence="2" id="KW-1185">Reference proteome</keyword>